<evidence type="ECO:0000256" key="7">
    <source>
        <dbReference type="ARBA" id="ARBA00023212"/>
    </source>
</evidence>
<sequence>MSALSAIAQAKELAAANSEKDKNSSARSADSSGPKASDRKKKRGKRKKAVAIPKDMVLNAKGELVSGREFALEQTLEATSKSLTQYRDRMDGLVSTNETLQEICQQQEKDALEVIAALHRENEKREGQIKDLRGQIEAAIEKSHEDRENLVDEYEQRISELNVLLTEKEAAFNVMQQEFSVIKDFRKKRHELLKELEEQKLQLADTERRHKDTVARMERKFFEEKIRLQKEANRKISELATKAHKEAVANLKETTKEVFRQNIRMAEALRYHVQEGEDLGKTNSRLSNVNKQLLEEKDFHDVIVKEKILQTKQQTKEIKDLHLKIQSMEHSLSHVVREFEHEREMIRNLARNELDEVRRVAGKLKESLDRKTLEMRHIKRLAQHILDQRTDLERFFMDALEHVRAEIRRDRDAARKAAQAEYNRRLKAILTSKAVTSPIQSSRPVPTTSVVMPAQIPIPIGGPPSVSEKDEARGSPPLDPNVKVDISDLSWVDKEKILRLLFARMNGISLVGKGGGEYADTEDSAQMPPTKIDSDAEFYALRSTFEGREVDIDDD</sequence>
<dbReference type="Proteomes" id="UP000053201">
    <property type="component" value="Unassembled WGS sequence"/>
</dbReference>
<evidence type="ECO:0000256" key="1">
    <source>
        <dbReference type="ARBA" id="ARBA00004120"/>
    </source>
</evidence>
<dbReference type="VEuPathDB" id="FungiDB:SPPG_03307"/>
<keyword evidence="5 10" id="KW-0175">Coiled coil</keyword>
<feature type="compositionally biased region" description="Basic residues" evidence="11">
    <location>
        <begin position="38"/>
        <end position="49"/>
    </location>
</feature>
<dbReference type="OMA" id="MEADKWT"/>
<protein>
    <recommendedName>
        <fullName evidence="3">Basal body-orientation factor 1</fullName>
    </recommendedName>
    <alternativeName>
        <fullName evidence="9">Coiled-coil domain-containing protein 176</fullName>
    </alternativeName>
</protein>
<proteinExistence type="inferred from homology"/>
<dbReference type="eggNOG" id="ENOG502QRCW">
    <property type="taxonomic scope" value="Eukaryota"/>
</dbReference>
<feature type="coiled-coil region" evidence="10">
    <location>
        <begin position="115"/>
        <end position="216"/>
    </location>
</feature>
<dbReference type="InterPro" id="IPR032777">
    <property type="entry name" value="DUF4515"/>
</dbReference>
<evidence type="ECO:0000256" key="4">
    <source>
        <dbReference type="ARBA" id="ARBA00022490"/>
    </source>
</evidence>
<keyword evidence="7" id="KW-0206">Cytoskeleton</keyword>
<keyword evidence="6" id="KW-0969">Cilium</keyword>
<evidence type="ECO:0000256" key="10">
    <source>
        <dbReference type="SAM" id="Coils"/>
    </source>
</evidence>
<keyword evidence="8" id="KW-0966">Cell projection</keyword>
<evidence type="ECO:0000256" key="6">
    <source>
        <dbReference type="ARBA" id="ARBA00023069"/>
    </source>
</evidence>
<evidence type="ECO:0000256" key="11">
    <source>
        <dbReference type="SAM" id="MobiDB-lite"/>
    </source>
</evidence>
<feature type="domain" description="DUF4515" evidence="12">
    <location>
        <begin position="115"/>
        <end position="301"/>
    </location>
</feature>
<name>A0A0L0HKZ3_SPIPD</name>
<evidence type="ECO:0000313" key="14">
    <source>
        <dbReference type="Proteomes" id="UP000053201"/>
    </source>
</evidence>
<dbReference type="OrthoDB" id="441129at2759"/>
<feature type="region of interest" description="Disordered" evidence="11">
    <location>
        <begin position="459"/>
        <end position="479"/>
    </location>
</feature>
<dbReference type="PANTHER" id="PTHR14845:SF5">
    <property type="entry name" value="BASAL BODY-ORIENTATION FACTOR 1"/>
    <property type="match status" value="1"/>
</dbReference>
<dbReference type="AlphaFoldDB" id="A0A0L0HKZ3"/>
<dbReference type="STRING" id="645134.A0A0L0HKZ3"/>
<dbReference type="Pfam" id="PF14988">
    <property type="entry name" value="DUF4515"/>
    <property type="match status" value="1"/>
</dbReference>
<evidence type="ECO:0000256" key="2">
    <source>
        <dbReference type="ARBA" id="ARBA00007508"/>
    </source>
</evidence>
<dbReference type="EMBL" id="KQ257454">
    <property type="protein sequence ID" value="KND01509.1"/>
    <property type="molecule type" value="Genomic_DNA"/>
</dbReference>
<accession>A0A0L0HKZ3</accession>
<dbReference type="InParanoid" id="A0A0L0HKZ3"/>
<evidence type="ECO:0000256" key="9">
    <source>
        <dbReference type="ARBA" id="ARBA00031573"/>
    </source>
</evidence>
<gene>
    <name evidence="13" type="ORF">SPPG_03307</name>
</gene>
<comment type="subcellular location">
    <subcellularLocation>
        <location evidence="1">Cytoplasm</location>
        <location evidence="1">Cytoskeleton</location>
        <location evidence="1">Cilium basal body</location>
    </subcellularLocation>
</comment>
<comment type="similarity">
    <text evidence="2">Belongs to the BBOF1 family.</text>
</comment>
<keyword evidence="14" id="KW-1185">Reference proteome</keyword>
<keyword evidence="4" id="KW-0963">Cytoplasm</keyword>
<organism evidence="13 14">
    <name type="scientific">Spizellomyces punctatus (strain DAOM BR117)</name>
    <dbReference type="NCBI Taxonomy" id="645134"/>
    <lineage>
        <taxon>Eukaryota</taxon>
        <taxon>Fungi</taxon>
        <taxon>Fungi incertae sedis</taxon>
        <taxon>Chytridiomycota</taxon>
        <taxon>Chytridiomycota incertae sedis</taxon>
        <taxon>Chytridiomycetes</taxon>
        <taxon>Spizellomycetales</taxon>
        <taxon>Spizellomycetaceae</taxon>
        <taxon>Spizellomyces</taxon>
    </lineage>
</organism>
<evidence type="ECO:0000256" key="3">
    <source>
        <dbReference type="ARBA" id="ARBA00015392"/>
    </source>
</evidence>
<dbReference type="GeneID" id="27686836"/>
<evidence type="ECO:0000256" key="8">
    <source>
        <dbReference type="ARBA" id="ARBA00023273"/>
    </source>
</evidence>
<reference evidence="13 14" key="1">
    <citation type="submission" date="2009-08" db="EMBL/GenBank/DDBJ databases">
        <title>The Genome Sequence of Spizellomyces punctatus strain DAOM BR117.</title>
        <authorList>
            <consortium name="The Broad Institute Genome Sequencing Platform"/>
            <person name="Russ C."/>
            <person name="Cuomo C."/>
            <person name="Shea T."/>
            <person name="Young S.K."/>
            <person name="Zeng Q."/>
            <person name="Koehrsen M."/>
            <person name="Haas B."/>
            <person name="Borodovsky M."/>
            <person name="Guigo R."/>
            <person name="Alvarado L."/>
            <person name="Berlin A."/>
            <person name="Bochicchio J."/>
            <person name="Borenstein D."/>
            <person name="Chapman S."/>
            <person name="Chen Z."/>
            <person name="Engels R."/>
            <person name="Freedman E."/>
            <person name="Gellesch M."/>
            <person name="Goldberg J."/>
            <person name="Griggs A."/>
            <person name="Gujja S."/>
            <person name="Heiman D."/>
            <person name="Hepburn T."/>
            <person name="Howarth C."/>
            <person name="Jen D."/>
            <person name="Larson L."/>
            <person name="Lewis B."/>
            <person name="Mehta T."/>
            <person name="Park D."/>
            <person name="Pearson M."/>
            <person name="Roberts A."/>
            <person name="Saif S."/>
            <person name="Shenoy N."/>
            <person name="Sisk P."/>
            <person name="Stolte C."/>
            <person name="Sykes S."/>
            <person name="Thomson T."/>
            <person name="Walk T."/>
            <person name="White J."/>
            <person name="Yandava C."/>
            <person name="Burger G."/>
            <person name="Gray M.W."/>
            <person name="Holland P.W.H."/>
            <person name="King N."/>
            <person name="Lang F.B.F."/>
            <person name="Roger A.J."/>
            <person name="Ruiz-Trillo I."/>
            <person name="Lander E."/>
            <person name="Nusbaum C."/>
        </authorList>
    </citation>
    <scope>NUCLEOTIDE SEQUENCE [LARGE SCALE GENOMIC DNA]</scope>
    <source>
        <strain evidence="13 14">DAOM BR117</strain>
    </source>
</reference>
<evidence type="ECO:0000313" key="13">
    <source>
        <dbReference type="EMBL" id="KND01509.1"/>
    </source>
</evidence>
<feature type="region of interest" description="Disordered" evidence="11">
    <location>
        <begin position="12"/>
        <end position="50"/>
    </location>
</feature>
<dbReference type="RefSeq" id="XP_016609548.1">
    <property type="nucleotide sequence ID" value="XM_016751582.1"/>
</dbReference>
<dbReference type="PANTHER" id="PTHR14845">
    <property type="entry name" value="COILED-COIL DOMAIN-CONTAINING 166"/>
    <property type="match status" value="1"/>
</dbReference>
<evidence type="ECO:0000259" key="12">
    <source>
        <dbReference type="Pfam" id="PF14988"/>
    </source>
</evidence>
<evidence type="ECO:0000256" key="5">
    <source>
        <dbReference type="ARBA" id="ARBA00023054"/>
    </source>
</evidence>